<proteinExistence type="predicted"/>
<dbReference type="Proteomes" id="UP000325003">
    <property type="component" value="Unassembled WGS sequence"/>
</dbReference>
<dbReference type="AlphaFoldDB" id="A0A5B1LL50"/>
<dbReference type="EMBL" id="VUJV01000001">
    <property type="protein sequence ID" value="KAA1421194.1"/>
    <property type="molecule type" value="Genomic_DNA"/>
</dbReference>
<evidence type="ECO:0000313" key="4">
    <source>
        <dbReference type="Proteomes" id="UP000325003"/>
    </source>
</evidence>
<dbReference type="RefSeq" id="WP_149726654.1">
    <property type="nucleotide sequence ID" value="NZ_VUJV01000001.1"/>
</dbReference>
<feature type="compositionally biased region" description="Low complexity" evidence="1">
    <location>
        <begin position="53"/>
        <end position="65"/>
    </location>
</feature>
<feature type="region of interest" description="Disordered" evidence="1">
    <location>
        <begin position="25"/>
        <end position="92"/>
    </location>
</feature>
<feature type="chain" id="PRO_5023027342" description="Sensor domain-containing protein" evidence="2">
    <location>
        <begin position="22"/>
        <end position="431"/>
    </location>
</feature>
<reference evidence="3 4" key="1">
    <citation type="submission" date="2019-09" db="EMBL/GenBank/DDBJ databases">
        <title>Nocardioides panacisoli sp. nov., isolated from the soil of a ginseng field.</title>
        <authorList>
            <person name="Cho C."/>
        </authorList>
    </citation>
    <scope>NUCLEOTIDE SEQUENCE [LARGE SCALE GENOMIC DNA]</scope>
    <source>
        <strain evidence="3 4">BN130099</strain>
    </source>
</reference>
<feature type="compositionally biased region" description="Acidic residues" evidence="1">
    <location>
        <begin position="66"/>
        <end position="77"/>
    </location>
</feature>
<keyword evidence="4" id="KW-1185">Reference proteome</keyword>
<feature type="region of interest" description="Disordered" evidence="1">
    <location>
        <begin position="235"/>
        <end position="262"/>
    </location>
</feature>
<keyword evidence="2" id="KW-0732">Signal</keyword>
<dbReference type="PROSITE" id="PS51257">
    <property type="entry name" value="PROKAR_LIPOPROTEIN"/>
    <property type="match status" value="1"/>
</dbReference>
<protein>
    <recommendedName>
        <fullName evidence="5">Sensor domain-containing protein</fullName>
    </recommendedName>
</protein>
<evidence type="ECO:0000313" key="3">
    <source>
        <dbReference type="EMBL" id="KAA1421194.1"/>
    </source>
</evidence>
<gene>
    <name evidence="3" type="ORF">F0U44_02465</name>
</gene>
<accession>A0A5B1LL50</accession>
<evidence type="ECO:0008006" key="5">
    <source>
        <dbReference type="Google" id="ProtNLM"/>
    </source>
</evidence>
<sequence>MLIRRSTQHLLAATVAASALALTGCGGTDPESKTDVLDPVVQDDPTTPEPTEPTDGIPADFPLDAALDDPPVDDGEQTVDGPASTADGAHPLTACGRDVPFPTSDGADPAFDLSYSVSSVEGYDGRTVHAYPTRGKATQAMTDVLVALEGCARDDGGDGLSDRVFASYASDAGDESISFGWTYEQEDGVGAPAGQLFTVARSGRLVLTVEWSSEGSADYRAAAVTDQLALVDLILPSAPDDGPSDKPQDADPAPDPDPALDVDLDVDMVDMRGDGGDYVTTYRPKNTPDRLGLELCGRAIWPVEHTGELLAYATGPEYSDTRDLVTTSSVDDAVAAVQAIRTALQDCRGEDHLVWTEHRADTGYDSVTFSLSYKEGLGLTTFQVTRVGTALLYLSTYGEGTLESARWHIEDRTALTEKLAPQLCGFTEAGC</sequence>
<organism evidence="3 4">
    <name type="scientific">Nocardioides humilatus</name>
    <dbReference type="NCBI Taxonomy" id="2607660"/>
    <lineage>
        <taxon>Bacteria</taxon>
        <taxon>Bacillati</taxon>
        <taxon>Actinomycetota</taxon>
        <taxon>Actinomycetes</taxon>
        <taxon>Propionibacteriales</taxon>
        <taxon>Nocardioidaceae</taxon>
        <taxon>Nocardioides</taxon>
    </lineage>
</organism>
<name>A0A5B1LL50_9ACTN</name>
<comment type="caution">
    <text evidence="3">The sequence shown here is derived from an EMBL/GenBank/DDBJ whole genome shotgun (WGS) entry which is preliminary data.</text>
</comment>
<evidence type="ECO:0000256" key="2">
    <source>
        <dbReference type="SAM" id="SignalP"/>
    </source>
</evidence>
<feature type="compositionally biased region" description="Acidic residues" evidence="1">
    <location>
        <begin position="252"/>
        <end position="262"/>
    </location>
</feature>
<feature type="signal peptide" evidence="2">
    <location>
        <begin position="1"/>
        <end position="21"/>
    </location>
</feature>
<reference evidence="3 4" key="2">
    <citation type="submission" date="2019-09" db="EMBL/GenBank/DDBJ databases">
        <authorList>
            <person name="Jin C."/>
        </authorList>
    </citation>
    <scope>NUCLEOTIDE SEQUENCE [LARGE SCALE GENOMIC DNA]</scope>
    <source>
        <strain evidence="3 4">BN130099</strain>
    </source>
</reference>
<evidence type="ECO:0000256" key="1">
    <source>
        <dbReference type="SAM" id="MobiDB-lite"/>
    </source>
</evidence>